<dbReference type="EMBL" id="MCGO01000003">
    <property type="protein sequence ID" value="ORY52423.1"/>
    <property type="molecule type" value="Genomic_DNA"/>
</dbReference>
<keyword evidence="1" id="KW-0472">Membrane</keyword>
<dbReference type="OrthoDB" id="10467434at2759"/>
<proteinExistence type="predicted"/>
<keyword evidence="3" id="KW-1185">Reference proteome</keyword>
<accession>A0A1Y2CZG5</accession>
<evidence type="ECO:0000313" key="3">
    <source>
        <dbReference type="Proteomes" id="UP000193642"/>
    </source>
</evidence>
<name>A0A1Y2CZG5_9FUNG</name>
<sequence length="444" mass="48341">MQANSIGRLTFAYNLPKTCTYRKQLLTLSLLWVAVEFVKVRAPITATGFTDSLISTLESPIGCIVYKANLEYMRDRTYPTMESTAGVSELLFGDALGCVRSNSNCVGNKTQFVHGPQLMGAVGDGDTIIGLGFYMNISSSCACVQPMNVPTPLLSQNQSLIKLSDLAVYPLDYVIQDHHISSTAIILSPRYCNDSKKVPMCVTNITDIMDVEVLSTFSTDGTTASIALVKSQFYQTTENQQIGGTAIHGALSTILRTNESNTIAMSGILKAAFLGSPFSGNATQKVSLEAAMEMLYSILLRAGIQRTFDTDGLSCPRYKIQKDRTMVFLNSTGSLAIFFVASLQLVLCIFSLVLGSYWIFSTTPLSPAIRVIREPKHFLASLAASPFAANLQGTGNAPASEIWSRLDVVARIGESIHTVDFEVGEILLSRPEEVIPLANDRKYR</sequence>
<evidence type="ECO:0000313" key="2">
    <source>
        <dbReference type="EMBL" id="ORY52423.1"/>
    </source>
</evidence>
<dbReference type="AlphaFoldDB" id="A0A1Y2CZG5"/>
<reference evidence="2 3" key="1">
    <citation type="submission" date="2016-07" db="EMBL/GenBank/DDBJ databases">
        <title>Pervasive Adenine N6-methylation of Active Genes in Fungi.</title>
        <authorList>
            <consortium name="DOE Joint Genome Institute"/>
            <person name="Mondo S.J."/>
            <person name="Dannebaum R.O."/>
            <person name="Kuo R.C."/>
            <person name="Labutti K."/>
            <person name="Haridas S."/>
            <person name="Kuo A."/>
            <person name="Salamov A."/>
            <person name="Ahrendt S.R."/>
            <person name="Lipzen A."/>
            <person name="Sullivan W."/>
            <person name="Andreopoulos W.B."/>
            <person name="Clum A."/>
            <person name="Lindquist E."/>
            <person name="Daum C."/>
            <person name="Ramamoorthy G.K."/>
            <person name="Gryganskyi A."/>
            <person name="Culley D."/>
            <person name="Magnuson J.K."/>
            <person name="James T.Y."/>
            <person name="O'Malley M.A."/>
            <person name="Stajich J.E."/>
            <person name="Spatafora J.W."/>
            <person name="Visel A."/>
            <person name="Grigoriev I.V."/>
        </authorList>
    </citation>
    <scope>NUCLEOTIDE SEQUENCE [LARGE SCALE GENOMIC DNA]</scope>
    <source>
        <strain evidence="2 3">JEL800</strain>
    </source>
</reference>
<feature type="transmembrane region" description="Helical" evidence="1">
    <location>
        <begin position="327"/>
        <end position="360"/>
    </location>
</feature>
<keyword evidence="1" id="KW-0812">Transmembrane</keyword>
<protein>
    <submittedName>
        <fullName evidence="2">Uncharacterized protein</fullName>
    </submittedName>
</protein>
<dbReference type="Proteomes" id="UP000193642">
    <property type="component" value="Unassembled WGS sequence"/>
</dbReference>
<keyword evidence="1" id="KW-1133">Transmembrane helix</keyword>
<gene>
    <name evidence="2" type="ORF">BCR33DRAFT_317536</name>
</gene>
<evidence type="ECO:0000256" key="1">
    <source>
        <dbReference type="SAM" id="Phobius"/>
    </source>
</evidence>
<organism evidence="2 3">
    <name type="scientific">Rhizoclosmatium globosum</name>
    <dbReference type="NCBI Taxonomy" id="329046"/>
    <lineage>
        <taxon>Eukaryota</taxon>
        <taxon>Fungi</taxon>
        <taxon>Fungi incertae sedis</taxon>
        <taxon>Chytridiomycota</taxon>
        <taxon>Chytridiomycota incertae sedis</taxon>
        <taxon>Chytridiomycetes</taxon>
        <taxon>Chytridiales</taxon>
        <taxon>Chytriomycetaceae</taxon>
        <taxon>Rhizoclosmatium</taxon>
    </lineage>
</organism>
<comment type="caution">
    <text evidence="2">The sequence shown here is derived from an EMBL/GenBank/DDBJ whole genome shotgun (WGS) entry which is preliminary data.</text>
</comment>